<feature type="transmembrane region" description="Helical" evidence="3">
    <location>
        <begin position="12"/>
        <end position="39"/>
    </location>
</feature>
<dbReference type="NCBIfam" id="TIGR02532">
    <property type="entry name" value="IV_pilin_GFxxxE"/>
    <property type="match status" value="1"/>
</dbReference>
<reference evidence="4" key="1">
    <citation type="journal article" date="2014" name="Int. J. Syst. Evol. Microbiol.">
        <title>Complete genome sequence of Corynebacterium casei LMG S-19264T (=DSM 44701T), isolated from a smear-ripened cheese.</title>
        <authorList>
            <consortium name="US DOE Joint Genome Institute (JGI-PGF)"/>
            <person name="Walter F."/>
            <person name="Albersmeier A."/>
            <person name="Kalinowski J."/>
            <person name="Ruckert C."/>
        </authorList>
    </citation>
    <scope>NUCLEOTIDE SEQUENCE</scope>
    <source>
        <strain evidence="4">CGMCC 1.12698</strain>
    </source>
</reference>
<dbReference type="Gene3D" id="3.30.700.10">
    <property type="entry name" value="Glycoprotein, Type 4 Pilin"/>
    <property type="match status" value="1"/>
</dbReference>
<proteinExistence type="predicted"/>
<evidence type="ECO:0008006" key="6">
    <source>
        <dbReference type="Google" id="ProtNLM"/>
    </source>
</evidence>
<evidence type="ECO:0000256" key="1">
    <source>
        <dbReference type="ARBA" id="ARBA00004241"/>
    </source>
</evidence>
<dbReference type="Pfam" id="PF07963">
    <property type="entry name" value="N_methyl"/>
    <property type="match status" value="1"/>
</dbReference>
<dbReference type="RefSeq" id="WP_188389004.1">
    <property type="nucleotide sequence ID" value="NZ_BMFK01000002.1"/>
</dbReference>
<reference evidence="4" key="2">
    <citation type="submission" date="2020-09" db="EMBL/GenBank/DDBJ databases">
        <authorList>
            <person name="Sun Q."/>
            <person name="Zhou Y."/>
        </authorList>
    </citation>
    <scope>NUCLEOTIDE SEQUENCE</scope>
    <source>
        <strain evidence="4">CGMCC 1.12698</strain>
    </source>
</reference>
<dbReference type="InterPro" id="IPR012902">
    <property type="entry name" value="N_methyl_site"/>
</dbReference>
<evidence type="ECO:0000313" key="4">
    <source>
        <dbReference type="EMBL" id="GGE75765.1"/>
    </source>
</evidence>
<comment type="subcellular location">
    <subcellularLocation>
        <location evidence="1">Cell surface</location>
    </subcellularLocation>
</comment>
<dbReference type="InterPro" id="IPR045584">
    <property type="entry name" value="Pilin-like"/>
</dbReference>
<keyword evidence="2" id="KW-0178">Competence</keyword>
<keyword evidence="3" id="KW-0472">Membrane</keyword>
<dbReference type="PROSITE" id="PS00409">
    <property type="entry name" value="PROKAR_NTER_METHYL"/>
    <property type="match status" value="1"/>
</dbReference>
<keyword evidence="3" id="KW-0812">Transmembrane</keyword>
<evidence type="ECO:0000256" key="3">
    <source>
        <dbReference type="SAM" id="Phobius"/>
    </source>
</evidence>
<dbReference type="SUPFAM" id="SSF54523">
    <property type="entry name" value="Pili subunits"/>
    <property type="match status" value="1"/>
</dbReference>
<evidence type="ECO:0000256" key="2">
    <source>
        <dbReference type="ARBA" id="ARBA00023287"/>
    </source>
</evidence>
<protein>
    <recommendedName>
        <fullName evidence="6">Prepilin-type N-terminal cleavage/methylation domain-containing protein</fullName>
    </recommendedName>
</protein>
<keyword evidence="3" id="KW-1133">Transmembrane helix</keyword>
<sequence length="153" mass="16399">MFKKAVKNEKGLTLVELLAVIVVLAIVAAIAVPAIGGIIQKSKESATRADAIQIINGAKLLYTQDATAGEDTTSGNTTTKTKTYDWGKLDELVDVPNEKWDNVDVKVVFNDEGVPAISTNETGVEAGKKKIEFKNATLANINDEDKQTVVVKP</sequence>
<evidence type="ECO:0000313" key="5">
    <source>
        <dbReference type="Proteomes" id="UP000605259"/>
    </source>
</evidence>
<dbReference type="GO" id="GO:0009986">
    <property type="term" value="C:cell surface"/>
    <property type="evidence" value="ECO:0007669"/>
    <property type="project" value="UniProtKB-SubCell"/>
</dbReference>
<dbReference type="AlphaFoldDB" id="A0A917AUM5"/>
<dbReference type="EMBL" id="BMFK01000002">
    <property type="protein sequence ID" value="GGE75765.1"/>
    <property type="molecule type" value="Genomic_DNA"/>
</dbReference>
<organism evidence="4 5">
    <name type="scientific">Priestia taiwanensis</name>
    <dbReference type="NCBI Taxonomy" id="1347902"/>
    <lineage>
        <taxon>Bacteria</taxon>
        <taxon>Bacillati</taxon>
        <taxon>Bacillota</taxon>
        <taxon>Bacilli</taxon>
        <taxon>Bacillales</taxon>
        <taxon>Bacillaceae</taxon>
        <taxon>Priestia</taxon>
    </lineage>
</organism>
<dbReference type="GO" id="GO:0030420">
    <property type="term" value="P:establishment of competence for transformation"/>
    <property type="evidence" value="ECO:0007669"/>
    <property type="project" value="UniProtKB-KW"/>
</dbReference>
<accession>A0A917AUM5</accession>
<name>A0A917AUM5_9BACI</name>
<comment type="caution">
    <text evidence="4">The sequence shown here is derived from an EMBL/GenBank/DDBJ whole genome shotgun (WGS) entry which is preliminary data.</text>
</comment>
<gene>
    <name evidence="4" type="ORF">GCM10007140_26930</name>
</gene>
<keyword evidence="5" id="KW-1185">Reference proteome</keyword>
<dbReference type="Proteomes" id="UP000605259">
    <property type="component" value="Unassembled WGS sequence"/>
</dbReference>